<gene>
    <name evidence="1" type="ORF">AVEN_32351_1</name>
</gene>
<keyword evidence="2" id="KW-1185">Reference proteome</keyword>
<proteinExistence type="predicted"/>
<sequence length="99" mass="11268">MRARGKEPVKEAAFRASCARCLPVDHLKMLYYPTSSNNSWALTSLPVTHPSNDVYLQLHALIYRLTPTSRRQDLLKKERNHDCNPAFAHGTNNWMSGSL</sequence>
<organism evidence="1 2">
    <name type="scientific">Araneus ventricosus</name>
    <name type="common">Orbweaver spider</name>
    <name type="synonym">Epeira ventricosa</name>
    <dbReference type="NCBI Taxonomy" id="182803"/>
    <lineage>
        <taxon>Eukaryota</taxon>
        <taxon>Metazoa</taxon>
        <taxon>Ecdysozoa</taxon>
        <taxon>Arthropoda</taxon>
        <taxon>Chelicerata</taxon>
        <taxon>Arachnida</taxon>
        <taxon>Araneae</taxon>
        <taxon>Araneomorphae</taxon>
        <taxon>Entelegynae</taxon>
        <taxon>Araneoidea</taxon>
        <taxon>Araneidae</taxon>
        <taxon>Araneus</taxon>
    </lineage>
</organism>
<evidence type="ECO:0000313" key="2">
    <source>
        <dbReference type="Proteomes" id="UP000499080"/>
    </source>
</evidence>
<protein>
    <submittedName>
        <fullName evidence="1">Uncharacterized protein</fullName>
    </submittedName>
</protein>
<dbReference type="Proteomes" id="UP000499080">
    <property type="component" value="Unassembled WGS sequence"/>
</dbReference>
<comment type="caution">
    <text evidence="1">The sequence shown here is derived from an EMBL/GenBank/DDBJ whole genome shotgun (WGS) entry which is preliminary data.</text>
</comment>
<accession>A0A4Y2FM68</accession>
<reference evidence="1 2" key="1">
    <citation type="journal article" date="2019" name="Sci. Rep.">
        <title>Orb-weaving spider Araneus ventricosus genome elucidates the spidroin gene catalogue.</title>
        <authorList>
            <person name="Kono N."/>
            <person name="Nakamura H."/>
            <person name="Ohtoshi R."/>
            <person name="Moran D.A.P."/>
            <person name="Shinohara A."/>
            <person name="Yoshida Y."/>
            <person name="Fujiwara M."/>
            <person name="Mori M."/>
            <person name="Tomita M."/>
            <person name="Arakawa K."/>
        </authorList>
    </citation>
    <scope>NUCLEOTIDE SEQUENCE [LARGE SCALE GENOMIC DNA]</scope>
</reference>
<dbReference type="AlphaFoldDB" id="A0A4Y2FM68"/>
<dbReference type="EMBL" id="BGPR01000966">
    <property type="protein sequence ID" value="GBM41555.1"/>
    <property type="molecule type" value="Genomic_DNA"/>
</dbReference>
<evidence type="ECO:0000313" key="1">
    <source>
        <dbReference type="EMBL" id="GBM41555.1"/>
    </source>
</evidence>
<name>A0A4Y2FM68_ARAVE</name>